<dbReference type="SUPFAM" id="SSF47473">
    <property type="entry name" value="EF-hand"/>
    <property type="match status" value="1"/>
</dbReference>
<feature type="domain" description="PH" evidence="3">
    <location>
        <begin position="206"/>
        <end position="302"/>
    </location>
</feature>
<dbReference type="FunFam" id="2.30.29.30:FF:000286">
    <property type="entry name" value="PH-protein kinase domain containing protein"/>
    <property type="match status" value="1"/>
</dbReference>
<dbReference type="Pfam" id="PF25530">
    <property type="entry name" value="EF-hand_SWAP70_N"/>
    <property type="match status" value="1"/>
</dbReference>
<feature type="region of interest" description="Disordered" evidence="2">
    <location>
        <begin position="432"/>
        <end position="521"/>
    </location>
</feature>
<evidence type="ECO:0000256" key="1">
    <source>
        <dbReference type="SAM" id="Coils"/>
    </source>
</evidence>
<reference evidence="4" key="1">
    <citation type="journal article" date="2023" name="G3 (Bethesda)">
        <title>Whole genome assembly and annotation of the endangered Caribbean coral Acropora cervicornis.</title>
        <authorList>
            <person name="Selwyn J.D."/>
            <person name="Vollmer S.V."/>
        </authorList>
    </citation>
    <scope>NUCLEOTIDE SEQUENCE</scope>
    <source>
        <strain evidence="4">K2</strain>
    </source>
</reference>
<evidence type="ECO:0000256" key="2">
    <source>
        <dbReference type="SAM" id="MobiDB-lite"/>
    </source>
</evidence>
<feature type="coiled-coil region" evidence="1">
    <location>
        <begin position="318"/>
        <end position="419"/>
    </location>
</feature>
<dbReference type="InterPro" id="IPR057836">
    <property type="entry name" value="EF-hand_SWAP70_N"/>
</dbReference>
<protein>
    <submittedName>
        <fullName evidence="4">Switch-associated protein 70</fullName>
    </submittedName>
</protein>
<dbReference type="PROSITE" id="PS50003">
    <property type="entry name" value="PH_DOMAIN"/>
    <property type="match status" value="1"/>
</dbReference>
<evidence type="ECO:0000313" key="4">
    <source>
        <dbReference type="EMBL" id="KAK2570242.1"/>
    </source>
</evidence>
<dbReference type="Gene3D" id="2.30.29.30">
    <property type="entry name" value="Pleckstrin-homology domain (PH domain)/Phosphotyrosine-binding domain (PTB)"/>
    <property type="match status" value="1"/>
</dbReference>
<keyword evidence="5" id="KW-1185">Reference proteome</keyword>
<keyword evidence="1" id="KW-0175">Coiled coil</keyword>
<name>A0AAD9VDQ6_ACRCE</name>
<feature type="compositionally biased region" description="Basic and acidic residues" evidence="2">
    <location>
        <begin position="447"/>
        <end position="493"/>
    </location>
</feature>
<dbReference type="SUPFAM" id="SSF50729">
    <property type="entry name" value="PH domain-like"/>
    <property type="match status" value="1"/>
</dbReference>
<accession>A0AAD9VDQ6</accession>
<proteinExistence type="predicted"/>
<evidence type="ECO:0000313" key="5">
    <source>
        <dbReference type="Proteomes" id="UP001249851"/>
    </source>
</evidence>
<dbReference type="InterPro" id="IPR011992">
    <property type="entry name" value="EF-hand-dom_pair"/>
</dbReference>
<dbReference type="AlphaFoldDB" id="A0AAD9VDQ6"/>
<evidence type="ECO:0000259" key="3">
    <source>
        <dbReference type="PROSITE" id="PS50003"/>
    </source>
</evidence>
<dbReference type="SMART" id="SM00233">
    <property type="entry name" value="PH"/>
    <property type="match status" value="1"/>
</dbReference>
<dbReference type="InterPro" id="IPR001849">
    <property type="entry name" value="PH_domain"/>
</dbReference>
<sequence>MEEKVEIEAEELQPVQFESVVLNSIRHSFEILDEANSGKVAKSQLQVLCAGICLNIGATHDAQNLTNFKHPSTSLSFQDFVQYLHDHLRVTAQAEIDCEKIHQLCWKIVEQKFQKSGSHLLSFDAAFKQFIIFNILDIEETSKVEKEEIAIVLEKFVHAMGQVWNPKPMQEFCEGDVMTFWQYIQCLEENVVDEALEEVVDHVVNEVIKQGYLVKKGHKMKSLKERWFVLKPTNLSYFVNNTCTERKGVITLNMSSAVESVPAKGRYKFTVKCGETKIVYELEAKDQKSRLEWIASIQAAIELCKKVEVQAAVDAALLQAEISKREELERLQAELKQLLETERRAKEEEEQARANQEKLLEEERKRTEEERRLLKQLEEERLAAERAMKAVQEKLAAAEQASKKAAEQAKKKARELKTAVGLARTVGPAVPSWVSHRGPGAFCESDFDAKPLAEKTERKGLEKSDENGKGEESRTDGDQDKSQQETAAAEKIEANGAIEAKAEENGVHEGQKTSEEVAASE</sequence>
<dbReference type="Proteomes" id="UP001249851">
    <property type="component" value="Unassembled WGS sequence"/>
</dbReference>
<organism evidence="4 5">
    <name type="scientific">Acropora cervicornis</name>
    <name type="common">Staghorn coral</name>
    <dbReference type="NCBI Taxonomy" id="6130"/>
    <lineage>
        <taxon>Eukaryota</taxon>
        <taxon>Metazoa</taxon>
        <taxon>Cnidaria</taxon>
        <taxon>Anthozoa</taxon>
        <taxon>Hexacorallia</taxon>
        <taxon>Scleractinia</taxon>
        <taxon>Astrocoeniina</taxon>
        <taxon>Acroporidae</taxon>
        <taxon>Acropora</taxon>
    </lineage>
</organism>
<gene>
    <name evidence="4" type="ORF">P5673_005022</name>
</gene>
<dbReference type="InterPro" id="IPR011993">
    <property type="entry name" value="PH-like_dom_sf"/>
</dbReference>
<comment type="caution">
    <text evidence="4">The sequence shown here is derived from an EMBL/GenBank/DDBJ whole genome shotgun (WGS) entry which is preliminary data.</text>
</comment>
<dbReference type="Gene3D" id="1.10.238.10">
    <property type="entry name" value="EF-hand"/>
    <property type="match status" value="1"/>
</dbReference>
<reference evidence="4" key="2">
    <citation type="journal article" date="2023" name="Science">
        <title>Genomic signatures of disease resistance in endangered staghorn corals.</title>
        <authorList>
            <person name="Vollmer S.V."/>
            <person name="Selwyn J.D."/>
            <person name="Despard B.A."/>
            <person name="Roesel C.L."/>
        </authorList>
    </citation>
    <scope>NUCLEOTIDE SEQUENCE</scope>
    <source>
        <strain evidence="4">K2</strain>
    </source>
</reference>
<dbReference type="Pfam" id="PF00169">
    <property type="entry name" value="PH"/>
    <property type="match status" value="1"/>
</dbReference>
<dbReference type="PANTHER" id="PTHR14383:SF5">
    <property type="entry name" value="RUN DOMAIN-CONTAINING PROTEIN"/>
    <property type="match status" value="1"/>
</dbReference>
<feature type="compositionally biased region" description="Basic and acidic residues" evidence="2">
    <location>
        <begin position="500"/>
        <end position="515"/>
    </location>
</feature>
<dbReference type="EMBL" id="JARQWQ010000008">
    <property type="protein sequence ID" value="KAK2570242.1"/>
    <property type="molecule type" value="Genomic_DNA"/>
</dbReference>
<dbReference type="PANTHER" id="PTHR14383">
    <property type="entry name" value="SWAP-70 RECOMBINASE"/>
    <property type="match status" value="1"/>
</dbReference>